<evidence type="ECO:0000313" key="10">
    <source>
        <dbReference type="Proteomes" id="UP000248857"/>
    </source>
</evidence>
<feature type="transmembrane region" description="Helical" evidence="8">
    <location>
        <begin position="313"/>
        <end position="334"/>
    </location>
</feature>
<dbReference type="EMBL" id="PQWO01000012">
    <property type="protein sequence ID" value="PZD72022.1"/>
    <property type="molecule type" value="Genomic_DNA"/>
</dbReference>
<keyword evidence="7 8" id="KW-0472">Membrane</keyword>
<dbReference type="Proteomes" id="UP000248857">
    <property type="component" value="Unassembled WGS sequence"/>
</dbReference>
<keyword evidence="3" id="KW-0328">Glycosyltransferase</keyword>
<dbReference type="GO" id="GO:0005886">
    <property type="term" value="C:plasma membrane"/>
    <property type="evidence" value="ECO:0007669"/>
    <property type="project" value="UniProtKB-SubCell"/>
</dbReference>
<keyword evidence="6 8" id="KW-1133">Transmembrane helix</keyword>
<dbReference type="PANTHER" id="PTHR33908">
    <property type="entry name" value="MANNOSYLTRANSFERASE YKCB-RELATED"/>
    <property type="match status" value="1"/>
</dbReference>
<feature type="transmembrane region" description="Helical" evidence="8">
    <location>
        <begin position="245"/>
        <end position="265"/>
    </location>
</feature>
<proteinExistence type="predicted"/>
<comment type="caution">
    <text evidence="9">The sequence shown here is derived from an EMBL/GenBank/DDBJ whole genome shotgun (WGS) entry which is preliminary data.</text>
</comment>
<name>A0A2W1JMB5_9CYAN</name>
<dbReference type="InterPro" id="IPR050297">
    <property type="entry name" value="LipidA_mod_glycosyltrf_83"/>
</dbReference>
<feature type="transmembrane region" description="Helical" evidence="8">
    <location>
        <begin position="126"/>
        <end position="144"/>
    </location>
</feature>
<evidence type="ECO:0000256" key="4">
    <source>
        <dbReference type="ARBA" id="ARBA00022679"/>
    </source>
</evidence>
<organism evidence="9 10">
    <name type="scientific">Acaryochloris thomasi RCC1774</name>
    <dbReference type="NCBI Taxonomy" id="1764569"/>
    <lineage>
        <taxon>Bacteria</taxon>
        <taxon>Bacillati</taxon>
        <taxon>Cyanobacteriota</taxon>
        <taxon>Cyanophyceae</taxon>
        <taxon>Acaryochloridales</taxon>
        <taxon>Acaryochloridaceae</taxon>
        <taxon>Acaryochloris</taxon>
        <taxon>Acaryochloris thomasi</taxon>
    </lineage>
</organism>
<dbReference type="GO" id="GO:0016763">
    <property type="term" value="F:pentosyltransferase activity"/>
    <property type="evidence" value="ECO:0007669"/>
    <property type="project" value="TreeGrafter"/>
</dbReference>
<evidence type="ECO:0008006" key="11">
    <source>
        <dbReference type="Google" id="ProtNLM"/>
    </source>
</evidence>
<comment type="subcellular location">
    <subcellularLocation>
        <location evidence="1">Cell membrane</location>
        <topology evidence="1">Multi-pass membrane protein</topology>
    </subcellularLocation>
</comment>
<accession>A0A2W1JMB5</accession>
<feature type="transmembrane region" description="Helical" evidence="8">
    <location>
        <begin position="346"/>
        <end position="367"/>
    </location>
</feature>
<gene>
    <name evidence="9" type="ORF">C1752_04085</name>
</gene>
<evidence type="ECO:0000256" key="3">
    <source>
        <dbReference type="ARBA" id="ARBA00022676"/>
    </source>
</evidence>
<keyword evidence="10" id="KW-1185">Reference proteome</keyword>
<sequence>MLGLGLRLINLTDKCLWTDELATLVFSLGHSFLSIPLDQIITSETLLQPLVPDPQLNLGGVVEHLLGESNHPPLYFWLTHLWLQMFPTPDGLVSLWGARSLSALFGTAAIPAIFCLGYLAFRSLWIAQLAALLMATSPLAIYLAQEARHYTLPILWVIASLACLIIATRALAERRPLPLWVMLVWIVVNGLGTASHYFFSLTLCAEGIVLLGLAGRQIQQQALSTDKTLKANRSFWQKHPLRSTWLRIGVVGAGTLASLVVWLPFLQGVQDSEITQWIHRGNRVGLEWLDPVLQILAGASTMLYMLPIQASNAPLSVVSFVALVLLAIWTGFKINQGLRISSANGYAVWILGGFVVGAIATFLIITYGFEREVTSAPRYHFVFFPAVILLIAAALVQQWSPSRAVLKQTAIIIVSLSLLGAITVVSNLGYQKTHRPDIVAQAIREGPSQQSLIVIAHSTHGQTGRMMALAWDFKHRPLQPAPLFLMAHIIDKPESVLIPLQHSLEQISTPITLWLLEFKGVPEDALQATLAAHHCQPQPQVKSATDGYRYRMHRCRGDQ</sequence>
<dbReference type="AlphaFoldDB" id="A0A2W1JMB5"/>
<dbReference type="PANTHER" id="PTHR33908:SF3">
    <property type="entry name" value="UNDECAPRENYL PHOSPHATE-ALPHA-4-AMINO-4-DEOXY-L-ARABINOSE ARABINOSYL TRANSFERASE"/>
    <property type="match status" value="1"/>
</dbReference>
<evidence type="ECO:0000256" key="2">
    <source>
        <dbReference type="ARBA" id="ARBA00022475"/>
    </source>
</evidence>
<feature type="transmembrane region" description="Helical" evidence="8">
    <location>
        <begin position="179"/>
        <end position="199"/>
    </location>
</feature>
<evidence type="ECO:0000256" key="1">
    <source>
        <dbReference type="ARBA" id="ARBA00004651"/>
    </source>
</evidence>
<feature type="transmembrane region" description="Helical" evidence="8">
    <location>
        <begin position="409"/>
        <end position="430"/>
    </location>
</feature>
<evidence type="ECO:0000256" key="7">
    <source>
        <dbReference type="ARBA" id="ARBA00023136"/>
    </source>
</evidence>
<keyword evidence="2" id="KW-1003">Cell membrane</keyword>
<feature type="transmembrane region" description="Helical" evidence="8">
    <location>
        <begin position="379"/>
        <end position="397"/>
    </location>
</feature>
<feature type="transmembrane region" description="Helical" evidence="8">
    <location>
        <begin position="150"/>
        <end position="172"/>
    </location>
</feature>
<dbReference type="GO" id="GO:0009103">
    <property type="term" value="P:lipopolysaccharide biosynthetic process"/>
    <property type="evidence" value="ECO:0007669"/>
    <property type="project" value="UniProtKB-ARBA"/>
</dbReference>
<dbReference type="GO" id="GO:0010041">
    <property type="term" value="P:response to iron(III) ion"/>
    <property type="evidence" value="ECO:0007669"/>
    <property type="project" value="TreeGrafter"/>
</dbReference>
<evidence type="ECO:0000256" key="5">
    <source>
        <dbReference type="ARBA" id="ARBA00022692"/>
    </source>
</evidence>
<keyword evidence="5 8" id="KW-0812">Transmembrane</keyword>
<feature type="transmembrane region" description="Helical" evidence="8">
    <location>
        <begin position="96"/>
        <end position="119"/>
    </location>
</feature>
<protein>
    <recommendedName>
        <fullName evidence="11">Glycosyltransferase RgtA/B/C/D-like domain-containing protein</fullName>
    </recommendedName>
</protein>
<evidence type="ECO:0000256" key="8">
    <source>
        <dbReference type="SAM" id="Phobius"/>
    </source>
</evidence>
<evidence type="ECO:0000256" key="6">
    <source>
        <dbReference type="ARBA" id="ARBA00022989"/>
    </source>
</evidence>
<keyword evidence="4" id="KW-0808">Transferase</keyword>
<evidence type="ECO:0000313" key="9">
    <source>
        <dbReference type="EMBL" id="PZD72022.1"/>
    </source>
</evidence>
<reference evidence="9 10" key="1">
    <citation type="journal article" date="2018" name="Sci. Rep.">
        <title>A novel species of the marine cyanobacterium Acaryochloris with a unique pigment content and lifestyle.</title>
        <authorList>
            <person name="Partensky F."/>
            <person name="Six C."/>
            <person name="Ratin M."/>
            <person name="Garczarek L."/>
            <person name="Vaulot D."/>
            <person name="Probert I."/>
            <person name="Calteau A."/>
            <person name="Gourvil P."/>
            <person name="Marie D."/>
            <person name="Grebert T."/>
            <person name="Bouchier C."/>
            <person name="Le Panse S."/>
            <person name="Gachenot M."/>
            <person name="Rodriguez F."/>
            <person name="Garrido J.L."/>
        </authorList>
    </citation>
    <scope>NUCLEOTIDE SEQUENCE [LARGE SCALE GENOMIC DNA]</scope>
    <source>
        <strain evidence="9 10">RCC1774</strain>
    </source>
</reference>